<organism evidence="2 3">
    <name type="scientific">Rubritalea tangerina</name>
    <dbReference type="NCBI Taxonomy" id="430798"/>
    <lineage>
        <taxon>Bacteria</taxon>
        <taxon>Pseudomonadati</taxon>
        <taxon>Verrucomicrobiota</taxon>
        <taxon>Verrucomicrobiia</taxon>
        <taxon>Verrucomicrobiales</taxon>
        <taxon>Rubritaleaceae</taxon>
        <taxon>Rubritalea</taxon>
    </lineage>
</organism>
<gene>
    <name evidence="2" type="ORF">ACFSW8_10155</name>
</gene>
<evidence type="ECO:0008006" key="4">
    <source>
        <dbReference type="Google" id="ProtNLM"/>
    </source>
</evidence>
<sequence length="475" mass="53055">AYPTFPDYFKTPKNRLSPCHSYLSHSDHSAVRIDVPKGTYVPSFYSKDQNSAPAPISPQKADKTSSKISKPALAVVIFDTISDDKAHFATGITRQLLVDLSRFKKLTVLGPIDATQLPQAANCPSIIGEQLKVRFVLQGCVQHQGNHIRISVNLTDTSSRALVWGQNFDRDLSKYDIFDLQDEIARRCAAFIAGDLGIITMTLYPETKAKAPTEREDYEAALLAYHAGIVLTHEAMLSAREALESSIKNNPNYALTKALLADLYCIEYFCLSGANTSLLQRAESLAKDALALDRECQDARWIRGQVHFFKGEFQRSKRELEAAIALNPNNPSILASCAFYLPMLDQWHEALELSLRAIRLNPQHPAWYNFTPALYYFMHGPLEKAVSHAERLEVPDLFWGALLRSAIFADAGHDIQARKEAQKLLILQPDFDNSGRLAIKRFLVQEKTVNKITNAIQKIGISVSEVTLPPNITNT</sequence>
<dbReference type="RefSeq" id="WP_377178150.1">
    <property type="nucleotide sequence ID" value="NZ_JBHUJB010000041.1"/>
</dbReference>
<comment type="caution">
    <text evidence="2">The sequence shown here is derived from an EMBL/GenBank/DDBJ whole genome shotgun (WGS) entry which is preliminary data.</text>
</comment>
<evidence type="ECO:0000313" key="2">
    <source>
        <dbReference type="EMBL" id="MFD2159260.1"/>
    </source>
</evidence>
<dbReference type="InterPro" id="IPR011990">
    <property type="entry name" value="TPR-like_helical_dom_sf"/>
</dbReference>
<keyword evidence="1" id="KW-0802">TPR repeat</keyword>
<dbReference type="EMBL" id="JBHUJB010000041">
    <property type="protein sequence ID" value="MFD2159260.1"/>
    <property type="molecule type" value="Genomic_DNA"/>
</dbReference>
<dbReference type="Gene3D" id="1.25.40.10">
    <property type="entry name" value="Tetratricopeptide repeat domain"/>
    <property type="match status" value="1"/>
</dbReference>
<accession>A0ABW4ZBI8</accession>
<dbReference type="InterPro" id="IPR019734">
    <property type="entry name" value="TPR_rpt"/>
</dbReference>
<reference evidence="3" key="1">
    <citation type="journal article" date="2019" name="Int. J. Syst. Evol. Microbiol.">
        <title>The Global Catalogue of Microorganisms (GCM) 10K type strain sequencing project: providing services to taxonomists for standard genome sequencing and annotation.</title>
        <authorList>
            <consortium name="The Broad Institute Genomics Platform"/>
            <consortium name="The Broad Institute Genome Sequencing Center for Infectious Disease"/>
            <person name="Wu L."/>
            <person name="Ma J."/>
        </authorList>
    </citation>
    <scope>NUCLEOTIDE SEQUENCE [LARGE SCALE GENOMIC DNA]</scope>
    <source>
        <strain evidence="3">CCUG 57942</strain>
    </source>
</reference>
<protein>
    <recommendedName>
        <fullName evidence="4">Tetratricopeptide repeat protein</fullName>
    </recommendedName>
</protein>
<name>A0ABW4ZBI8_9BACT</name>
<feature type="non-terminal residue" evidence="2">
    <location>
        <position position="1"/>
    </location>
</feature>
<dbReference type="Gene3D" id="3.40.50.10070">
    <property type="entry name" value="TolB, N-terminal domain"/>
    <property type="match status" value="1"/>
</dbReference>
<dbReference type="SUPFAM" id="SSF48452">
    <property type="entry name" value="TPR-like"/>
    <property type="match status" value="1"/>
</dbReference>
<proteinExistence type="predicted"/>
<dbReference type="Proteomes" id="UP001597389">
    <property type="component" value="Unassembled WGS sequence"/>
</dbReference>
<evidence type="ECO:0000256" key="1">
    <source>
        <dbReference type="PROSITE-ProRule" id="PRU00339"/>
    </source>
</evidence>
<feature type="repeat" description="TPR" evidence="1">
    <location>
        <begin position="297"/>
        <end position="330"/>
    </location>
</feature>
<evidence type="ECO:0000313" key="3">
    <source>
        <dbReference type="Proteomes" id="UP001597389"/>
    </source>
</evidence>
<keyword evidence="3" id="KW-1185">Reference proteome</keyword>
<dbReference type="PROSITE" id="PS50005">
    <property type="entry name" value="TPR"/>
    <property type="match status" value="1"/>
</dbReference>